<dbReference type="Pfam" id="PF13765">
    <property type="entry name" value="PRY"/>
    <property type="match status" value="1"/>
</dbReference>
<dbReference type="GO" id="GO:0005737">
    <property type="term" value="C:cytoplasm"/>
    <property type="evidence" value="ECO:0007669"/>
    <property type="project" value="UniProtKB-ARBA"/>
</dbReference>
<dbReference type="PANTHER" id="PTHR25465">
    <property type="entry name" value="B-BOX DOMAIN CONTAINING"/>
    <property type="match status" value="1"/>
</dbReference>
<evidence type="ECO:0000256" key="2">
    <source>
        <dbReference type="ARBA" id="ARBA00022771"/>
    </source>
</evidence>
<dbReference type="PANTHER" id="PTHR25465:SF5">
    <property type="entry name" value="E3 UBIQUITIN_ISG15 LIGASE TRIM25-RELATED"/>
    <property type="match status" value="1"/>
</dbReference>
<keyword evidence="3" id="KW-0862">Zinc</keyword>
<dbReference type="PROSITE" id="PS50188">
    <property type="entry name" value="B302_SPRY"/>
    <property type="match status" value="1"/>
</dbReference>
<evidence type="ECO:0000313" key="6">
    <source>
        <dbReference type="Proteomes" id="UP000261380"/>
    </source>
</evidence>
<dbReference type="SUPFAM" id="SSF49899">
    <property type="entry name" value="Concanavalin A-like lectins/glucanases"/>
    <property type="match status" value="1"/>
</dbReference>
<dbReference type="Ensembl" id="ENSXCOT00000009883.1">
    <property type="protein sequence ID" value="ENSXCOP00000009769.1"/>
    <property type="gene ID" value="ENSXCOG00000007422.1"/>
</dbReference>
<dbReference type="Pfam" id="PF00622">
    <property type="entry name" value="SPRY"/>
    <property type="match status" value="1"/>
</dbReference>
<name>A0A3B5LPK2_9TELE</name>
<proteinExistence type="predicted"/>
<feature type="domain" description="B30.2/SPRY" evidence="4">
    <location>
        <begin position="94"/>
        <end position="281"/>
    </location>
</feature>
<evidence type="ECO:0000313" key="5">
    <source>
        <dbReference type="Ensembl" id="ENSXCOP00000009769.1"/>
    </source>
</evidence>
<reference evidence="5" key="1">
    <citation type="submission" date="2025-08" db="UniProtKB">
        <authorList>
            <consortium name="Ensembl"/>
        </authorList>
    </citation>
    <scope>IDENTIFICATION</scope>
</reference>
<dbReference type="CDD" id="cd16040">
    <property type="entry name" value="SPRY_PRY_SNTX"/>
    <property type="match status" value="1"/>
</dbReference>
<evidence type="ECO:0000256" key="3">
    <source>
        <dbReference type="ARBA" id="ARBA00022833"/>
    </source>
</evidence>
<keyword evidence="6" id="KW-1185">Reference proteome</keyword>
<reference evidence="5" key="2">
    <citation type="submission" date="2025-09" db="UniProtKB">
        <authorList>
            <consortium name="Ensembl"/>
        </authorList>
    </citation>
    <scope>IDENTIFICATION</scope>
</reference>
<organism evidence="5 6">
    <name type="scientific">Xiphophorus couchianus</name>
    <name type="common">Monterrey platyfish</name>
    <dbReference type="NCBI Taxonomy" id="32473"/>
    <lineage>
        <taxon>Eukaryota</taxon>
        <taxon>Metazoa</taxon>
        <taxon>Chordata</taxon>
        <taxon>Craniata</taxon>
        <taxon>Vertebrata</taxon>
        <taxon>Euteleostomi</taxon>
        <taxon>Actinopterygii</taxon>
        <taxon>Neopterygii</taxon>
        <taxon>Teleostei</taxon>
        <taxon>Neoteleostei</taxon>
        <taxon>Acanthomorphata</taxon>
        <taxon>Ovalentaria</taxon>
        <taxon>Atherinomorphae</taxon>
        <taxon>Cyprinodontiformes</taxon>
        <taxon>Poeciliidae</taxon>
        <taxon>Poeciliinae</taxon>
        <taxon>Xiphophorus</taxon>
    </lineage>
</organism>
<accession>A0A3B5LPK2</accession>
<dbReference type="InterPro" id="IPR003877">
    <property type="entry name" value="SPRY_dom"/>
</dbReference>
<dbReference type="InterPro" id="IPR003879">
    <property type="entry name" value="Butyrophylin_SPRY"/>
</dbReference>
<keyword evidence="1" id="KW-0479">Metal-binding</keyword>
<evidence type="ECO:0000256" key="1">
    <source>
        <dbReference type="ARBA" id="ARBA00022723"/>
    </source>
</evidence>
<dbReference type="InterPro" id="IPR001870">
    <property type="entry name" value="B30.2/SPRY"/>
</dbReference>
<dbReference type="GO" id="GO:0008270">
    <property type="term" value="F:zinc ion binding"/>
    <property type="evidence" value="ECO:0007669"/>
    <property type="project" value="UniProtKB-KW"/>
</dbReference>
<evidence type="ECO:0000259" key="4">
    <source>
        <dbReference type="PROSITE" id="PS50188"/>
    </source>
</evidence>
<dbReference type="PRINTS" id="PR01407">
    <property type="entry name" value="BUTYPHLNCDUF"/>
</dbReference>
<dbReference type="Proteomes" id="UP000261380">
    <property type="component" value="Unplaced"/>
</dbReference>
<dbReference type="InterPro" id="IPR006574">
    <property type="entry name" value="PRY"/>
</dbReference>
<dbReference type="Gene3D" id="2.60.120.920">
    <property type="match status" value="1"/>
</dbReference>
<dbReference type="AlphaFoldDB" id="A0A3B5LPK2"/>
<dbReference type="SMART" id="SM00589">
    <property type="entry name" value="PRY"/>
    <property type="match status" value="1"/>
</dbReference>
<protein>
    <recommendedName>
        <fullName evidence="4">B30.2/SPRY domain-containing protein</fullName>
    </recommendedName>
</protein>
<dbReference type="SMART" id="SM00449">
    <property type="entry name" value="SPRY"/>
    <property type="match status" value="1"/>
</dbReference>
<sequence length="281" mass="31974">MRESRTNCNFDVTSIHPFSPVYPGRVAGVAASEGRPRLPSPRPLLPALPGESRGVPRFSYYIMNTAVSELRDKLLDILRQKRTKTSLTAIKVGVLQLEPEPKTRHDFLKYSQEITLDSNTAYIDLLLSEGNRKTTLMKQQQSYPYHPERFTYYDQVLSRESLTGRCYWEVEWRGEGVRLAVAYRSIRRGGGSDESAFGRNDKSWALRCDKNSYQFWHNNIKTPVSGPVSSRIGVYLDHRAGILSFYSAQSHVFRLQLPESTAHQPAPPVLGCHRPAEDETK</sequence>
<keyword evidence="2" id="KW-0863">Zinc-finger</keyword>
<dbReference type="InterPro" id="IPR051051">
    <property type="entry name" value="E3_ubiq-ligase_TRIM/RNF"/>
</dbReference>
<dbReference type="InterPro" id="IPR013320">
    <property type="entry name" value="ConA-like_dom_sf"/>
</dbReference>
<dbReference type="InterPro" id="IPR043136">
    <property type="entry name" value="B30.2/SPRY_sf"/>
</dbReference>
<dbReference type="GeneTree" id="ENSGT01150000286922"/>